<dbReference type="STRING" id="1194695.A0A5A7THV2"/>
<name>A0A5A7THV2_CUCMM</name>
<protein>
    <submittedName>
        <fullName evidence="2">Reverse transcriptase</fullName>
    </submittedName>
</protein>
<dbReference type="EMBL" id="SSTE01016125">
    <property type="protein sequence ID" value="KAA0042388.1"/>
    <property type="molecule type" value="Genomic_DNA"/>
</dbReference>
<sequence length="121" mass="13981">MLNRLADNKYYCFLDGYSGYNQITIASKDQHKTTFNCPYETFVFCRMPFGLCNASEIFQSLEEVLKRYEETSLVLNWEKCNFMVTEGTVLKHKISNTSLAIDPTKIDMVSKFPSPLDIEPL</sequence>
<dbReference type="Gene3D" id="3.10.10.10">
    <property type="entry name" value="HIV Type 1 Reverse Transcriptase, subunit A, domain 1"/>
    <property type="match status" value="1"/>
</dbReference>
<dbReference type="PANTHER" id="PTHR24559:SF444">
    <property type="entry name" value="REVERSE TRANSCRIPTASE DOMAIN-CONTAINING PROTEIN"/>
    <property type="match status" value="1"/>
</dbReference>
<dbReference type="GO" id="GO:0003964">
    <property type="term" value="F:RNA-directed DNA polymerase activity"/>
    <property type="evidence" value="ECO:0007669"/>
    <property type="project" value="UniProtKB-KW"/>
</dbReference>
<dbReference type="InterPro" id="IPR043128">
    <property type="entry name" value="Rev_trsase/Diguanyl_cyclase"/>
</dbReference>
<dbReference type="AlphaFoldDB" id="A0A5A7THV2"/>
<proteinExistence type="predicted"/>
<evidence type="ECO:0000313" key="2">
    <source>
        <dbReference type="EMBL" id="KAA0042388.1"/>
    </source>
</evidence>
<dbReference type="PANTHER" id="PTHR24559">
    <property type="entry name" value="TRANSPOSON TY3-I GAG-POL POLYPROTEIN"/>
    <property type="match status" value="1"/>
</dbReference>
<organism evidence="2 4">
    <name type="scientific">Cucumis melo var. makuwa</name>
    <name type="common">Oriental melon</name>
    <dbReference type="NCBI Taxonomy" id="1194695"/>
    <lineage>
        <taxon>Eukaryota</taxon>
        <taxon>Viridiplantae</taxon>
        <taxon>Streptophyta</taxon>
        <taxon>Embryophyta</taxon>
        <taxon>Tracheophyta</taxon>
        <taxon>Spermatophyta</taxon>
        <taxon>Magnoliopsida</taxon>
        <taxon>eudicotyledons</taxon>
        <taxon>Gunneridae</taxon>
        <taxon>Pentapetalae</taxon>
        <taxon>rosids</taxon>
        <taxon>fabids</taxon>
        <taxon>Cucurbitales</taxon>
        <taxon>Cucurbitaceae</taxon>
        <taxon>Benincaseae</taxon>
        <taxon>Cucumis</taxon>
    </lineage>
</organism>
<dbReference type="Proteomes" id="UP000321393">
    <property type="component" value="Unassembled WGS sequence"/>
</dbReference>
<evidence type="ECO:0000259" key="1">
    <source>
        <dbReference type="Pfam" id="PF00078"/>
    </source>
</evidence>
<accession>A0A5A7THV2</accession>
<dbReference type="InterPro" id="IPR000477">
    <property type="entry name" value="RT_dom"/>
</dbReference>
<dbReference type="InterPro" id="IPR043502">
    <property type="entry name" value="DNA/RNA_pol_sf"/>
</dbReference>
<dbReference type="Proteomes" id="UP000321947">
    <property type="component" value="Unassembled WGS sequence"/>
</dbReference>
<comment type="caution">
    <text evidence="2">The sequence shown here is derived from an EMBL/GenBank/DDBJ whole genome shotgun (WGS) entry which is preliminary data.</text>
</comment>
<dbReference type="EMBL" id="SSTD01008482">
    <property type="protein sequence ID" value="TYK15506.1"/>
    <property type="molecule type" value="Genomic_DNA"/>
</dbReference>
<feature type="domain" description="Reverse transcriptase" evidence="1">
    <location>
        <begin position="3"/>
        <end position="60"/>
    </location>
</feature>
<gene>
    <name evidence="3" type="ORF">E5676_scaffold477G00970</name>
    <name evidence="2" type="ORF">E6C27_scaffold795G001100</name>
</gene>
<keyword evidence="2" id="KW-0695">RNA-directed DNA polymerase</keyword>
<evidence type="ECO:0000313" key="5">
    <source>
        <dbReference type="Proteomes" id="UP000321947"/>
    </source>
</evidence>
<reference evidence="4 5" key="1">
    <citation type="submission" date="2019-08" db="EMBL/GenBank/DDBJ databases">
        <title>Draft genome sequences of two oriental melons (Cucumis melo L. var makuwa).</title>
        <authorList>
            <person name="Kwon S.-Y."/>
        </authorList>
    </citation>
    <scope>NUCLEOTIDE SEQUENCE [LARGE SCALE GENOMIC DNA]</scope>
    <source>
        <strain evidence="5">cv. Chang Bougi</strain>
        <strain evidence="4">cv. SW 3</strain>
        <tissue evidence="2">Leaf</tissue>
    </source>
</reference>
<dbReference type="CDD" id="cd01647">
    <property type="entry name" value="RT_LTR"/>
    <property type="match status" value="1"/>
</dbReference>
<dbReference type="OrthoDB" id="1689949at2759"/>
<dbReference type="Pfam" id="PF00078">
    <property type="entry name" value="RVT_1"/>
    <property type="match status" value="1"/>
</dbReference>
<dbReference type="InterPro" id="IPR053134">
    <property type="entry name" value="RNA-dir_DNA_polymerase"/>
</dbReference>
<keyword evidence="2" id="KW-0548">Nucleotidyltransferase</keyword>
<dbReference type="SUPFAM" id="SSF56672">
    <property type="entry name" value="DNA/RNA polymerases"/>
    <property type="match status" value="1"/>
</dbReference>
<keyword evidence="2" id="KW-0808">Transferase</keyword>
<evidence type="ECO:0000313" key="4">
    <source>
        <dbReference type="Proteomes" id="UP000321393"/>
    </source>
</evidence>
<dbReference type="Gene3D" id="3.30.70.270">
    <property type="match status" value="2"/>
</dbReference>
<evidence type="ECO:0000313" key="3">
    <source>
        <dbReference type="EMBL" id="TYK15506.1"/>
    </source>
</evidence>